<dbReference type="GeneID" id="59328988"/>
<reference evidence="1 2" key="1">
    <citation type="journal article" date="2020" name="Genomics">
        <title>Complete, high-quality genomes from long-read metagenomic sequencing of two wolf lichen thalli reveals enigmatic genome architecture.</title>
        <authorList>
            <person name="McKenzie S.K."/>
            <person name="Walston R.F."/>
            <person name="Allen J.L."/>
        </authorList>
    </citation>
    <scope>NUCLEOTIDE SEQUENCE [LARGE SCALE GENOMIC DNA]</scope>
    <source>
        <strain evidence="1">WasteWater1</strain>
    </source>
</reference>
<protein>
    <submittedName>
        <fullName evidence="1">Uncharacterized protein</fullName>
    </submittedName>
</protein>
<dbReference type="RefSeq" id="XP_037152943.1">
    <property type="nucleotide sequence ID" value="XM_037291508.1"/>
</dbReference>
<evidence type="ECO:0000313" key="1">
    <source>
        <dbReference type="EMBL" id="KAF6223726.1"/>
    </source>
</evidence>
<accession>A0A8H6CIF5</accession>
<name>A0A8H6CIF5_9LECA</name>
<dbReference type="Proteomes" id="UP000593566">
    <property type="component" value="Unassembled WGS sequence"/>
</dbReference>
<dbReference type="AlphaFoldDB" id="A0A8H6CIF5"/>
<comment type="caution">
    <text evidence="1">The sequence shown here is derived from an EMBL/GenBank/DDBJ whole genome shotgun (WGS) entry which is preliminary data.</text>
</comment>
<sequence length="206" mass="22461">MTLHTPSQMRPSLSSLIASQLNNALVGRGIQGMELSDGHMWISRESTYLSPLRVLQVPRNSAKQKGLTQARRGADSNGLLFSIEFHEIALSVSRFCIIEPMPDEINGVPAPTLFYGSSSIGKGLGSRIETREHAVVAGPLPEIHAEGRQFDSRFAPVARPVFPRSYWDNVTATDTTPAPKAHKRSYPAGPSASAYVFHARHFGPEA</sequence>
<keyword evidence="2" id="KW-1185">Reference proteome</keyword>
<dbReference type="EMBL" id="JACCJB010000010">
    <property type="protein sequence ID" value="KAF6223726.1"/>
    <property type="molecule type" value="Genomic_DNA"/>
</dbReference>
<organism evidence="1 2">
    <name type="scientific">Letharia lupina</name>
    <dbReference type="NCBI Taxonomy" id="560253"/>
    <lineage>
        <taxon>Eukaryota</taxon>
        <taxon>Fungi</taxon>
        <taxon>Dikarya</taxon>
        <taxon>Ascomycota</taxon>
        <taxon>Pezizomycotina</taxon>
        <taxon>Lecanoromycetes</taxon>
        <taxon>OSLEUM clade</taxon>
        <taxon>Lecanoromycetidae</taxon>
        <taxon>Lecanorales</taxon>
        <taxon>Lecanorineae</taxon>
        <taxon>Parmeliaceae</taxon>
        <taxon>Letharia</taxon>
    </lineage>
</organism>
<evidence type="ECO:0000313" key="2">
    <source>
        <dbReference type="Proteomes" id="UP000593566"/>
    </source>
</evidence>
<proteinExistence type="predicted"/>
<gene>
    <name evidence="1" type="ORF">HO133_000569</name>
</gene>